<keyword evidence="1" id="KW-1133">Transmembrane helix</keyword>
<proteinExistence type="predicted"/>
<evidence type="ECO:0000313" key="3">
    <source>
        <dbReference type="WBParaSite" id="PEQ_0001403001-mRNA-1"/>
    </source>
</evidence>
<keyword evidence="1" id="KW-0472">Membrane</keyword>
<organism evidence="2 3">
    <name type="scientific">Parascaris equorum</name>
    <name type="common">Equine roundworm</name>
    <dbReference type="NCBI Taxonomy" id="6256"/>
    <lineage>
        <taxon>Eukaryota</taxon>
        <taxon>Metazoa</taxon>
        <taxon>Ecdysozoa</taxon>
        <taxon>Nematoda</taxon>
        <taxon>Chromadorea</taxon>
        <taxon>Rhabditida</taxon>
        <taxon>Spirurina</taxon>
        <taxon>Ascaridomorpha</taxon>
        <taxon>Ascaridoidea</taxon>
        <taxon>Ascarididae</taxon>
        <taxon>Parascaris</taxon>
    </lineage>
</organism>
<protein>
    <submittedName>
        <fullName evidence="3">Uncharacterized protein</fullName>
    </submittedName>
</protein>
<evidence type="ECO:0000256" key="1">
    <source>
        <dbReference type="SAM" id="Phobius"/>
    </source>
</evidence>
<sequence length="105" mass="11960">MVKSEPDLEFGLIIVLKIRSGIELWLTTDPKLELILDLGLVLDLKIRLIIGSSVWLDLRLGHVLDLRPGPGLGVIVGLEAWLILGFRLKFRLRRAVRFSRILSFF</sequence>
<reference evidence="3" key="1">
    <citation type="submission" date="2022-11" db="UniProtKB">
        <authorList>
            <consortium name="WormBaseParasite"/>
        </authorList>
    </citation>
    <scope>IDENTIFICATION</scope>
</reference>
<feature type="transmembrane region" description="Helical" evidence="1">
    <location>
        <begin position="71"/>
        <end position="90"/>
    </location>
</feature>
<dbReference type="WBParaSite" id="PEQ_0001403001-mRNA-1">
    <property type="protein sequence ID" value="PEQ_0001403001-mRNA-1"/>
    <property type="gene ID" value="PEQ_0001403001"/>
</dbReference>
<keyword evidence="2" id="KW-1185">Reference proteome</keyword>
<evidence type="ECO:0000313" key="2">
    <source>
        <dbReference type="Proteomes" id="UP000887564"/>
    </source>
</evidence>
<name>A0A914S5G3_PAREQ</name>
<keyword evidence="1" id="KW-0812">Transmembrane</keyword>
<dbReference type="Proteomes" id="UP000887564">
    <property type="component" value="Unplaced"/>
</dbReference>
<dbReference type="AlphaFoldDB" id="A0A914S5G3"/>
<accession>A0A914S5G3</accession>